<dbReference type="InterPro" id="IPR016024">
    <property type="entry name" value="ARM-type_fold"/>
</dbReference>
<dbReference type="Gene3D" id="3.30.1010.10">
    <property type="entry name" value="Phosphatidylinositol 3-kinase Catalytic Subunit, Chain A, domain 4"/>
    <property type="match status" value="1"/>
</dbReference>
<dbReference type="EMBL" id="JAKOGI010001190">
    <property type="protein sequence ID" value="KAJ8427119.1"/>
    <property type="molecule type" value="Genomic_DNA"/>
</dbReference>
<keyword evidence="8" id="KW-0418">Kinase</keyword>
<evidence type="ECO:0000313" key="19">
    <source>
        <dbReference type="EMBL" id="KAJ8427119.1"/>
    </source>
</evidence>
<dbReference type="GO" id="GO:0006281">
    <property type="term" value="P:DNA repair"/>
    <property type="evidence" value="ECO:0007669"/>
    <property type="project" value="UniProtKB-KW"/>
</dbReference>
<dbReference type="InterPro" id="IPR011009">
    <property type="entry name" value="Kinase-like_dom_sf"/>
</dbReference>
<evidence type="ECO:0000256" key="14">
    <source>
        <dbReference type="ARBA" id="ARBA00047899"/>
    </source>
</evidence>
<dbReference type="GO" id="GO:0000723">
    <property type="term" value="P:telomere maintenance"/>
    <property type="evidence" value="ECO:0007669"/>
    <property type="project" value="TreeGrafter"/>
</dbReference>
<keyword evidence="12" id="KW-0131">Cell cycle</keyword>
<keyword evidence="7" id="KW-0227">DNA damage</keyword>
<gene>
    <name evidence="19" type="ORF">Cgig2_030281</name>
</gene>
<evidence type="ECO:0000259" key="18">
    <source>
        <dbReference type="PROSITE" id="PS51189"/>
    </source>
</evidence>
<keyword evidence="9" id="KW-0067">ATP-binding</keyword>
<keyword evidence="6" id="KW-0547">Nucleotide-binding</keyword>
<comment type="caution">
    <text evidence="19">The sequence shown here is derived from an EMBL/GenBank/DDBJ whole genome shotgun (WGS) entry which is preliminary data.</text>
</comment>
<dbReference type="Pfam" id="PF08064">
    <property type="entry name" value="UME"/>
    <property type="match status" value="1"/>
</dbReference>
<dbReference type="InterPro" id="IPR018936">
    <property type="entry name" value="PI3/4_kinase_CS"/>
</dbReference>
<dbReference type="SMART" id="SM00146">
    <property type="entry name" value="PI3Kc"/>
    <property type="match status" value="1"/>
</dbReference>
<keyword evidence="5" id="KW-0808">Transferase</keyword>
<evidence type="ECO:0000256" key="11">
    <source>
        <dbReference type="ARBA" id="ARBA00023242"/>
    </source>
</evidence>
<feature type="domain" description="FAT" evidence="18">
    <location>
        <begin position="1640"/>
        <end position="2253"/>
    </location>
</feature>
<keyword evidence="11" id="KW-0539">Nucleus</keyword>
<evidence type="ECO:0000313" key="20">
    <source>
        <dbReference type="Proteomes" id="UP001153076"/>
    </source>
</evidence>
<dbReference type="Pfam" id="PF23593">
    <property type="entry name" value="HEAT_ATR"/>
    <property type="match status" value="1"/>
</dbReference>
<reference evidence="19" key="1">
    <citation type="submission" date="2022-04" db="EMBL/GenBank/DDBJ databases">
        <title>Carnegiea gigantea Genome sequencing and assembly v2.</title>
        <authorList>
            <person name="Copetti D."/>
            <person name="Sanderson M.J."/>
            <person name="Burquez A."/>
            <person name="Wojciechowski M.F."/>
        </authorList>
    </citation>
    <scope>NUCLEOTIDE SEQUENCE</scope>
    <source>
        <strain evidence="19">SGP5-SGP5p</strain>
        <tissue evidence="19">Aerial part</tissue>
    </source>
</reference>
<dbReference type="PANTHER" id="PTHR11139">
    <property type="entry name" value="ATAXIA TELANGIECTASIA MUTATED ATM -RELATED"/>
    <property type="match status" value="1"/>
</dbReference>
<feature type="domain" description="PI3K/PI4K catalytic" evidence="17">
    <location>
        <begin position="2362"/>
        <end position="2656"/>
    </location>
</feature>
<comment type="catalytic activity">
    <reaction evidence="14">
        <text>L-threonyl-[protein] + ATP = O-phospho-L-threonyl-[protein] + ADP + H(+)</text>
        <dbReference type="Rhea" id="RHEA:46608"/>
        <dbReference type="Rhea" id="RHEA-COMP:11060"/>
        <dbReference type="Rhea" id="RHEA-COMP:11605"/>
        <dbReference type="ChEBI" id="CHEBI:15378"/>
        <dbReference type="ChEBI" id="CHEBI:30013"/>
        <dbReference type="ChEBI" id="CHEBI:30616"/>
        <dbReference type="ChEBI" id="CHEBI:61977"/>
        <dbReference type="ChEBI" id="CHEBI:456216"/>
        <dbReference type="EC" id="2.7.11.1"/>
    </reaction>
</comment>
<dbReference type="SUPFAM" id="SSF56112">
    <property type="entry name" value="Protein kinase-like (PK-like)"/>
    <property type="match status" value="1"/>
</dbReference>
<accession>A0A9Q1GXR4</accession>
<evidence type="ECO:0000256" key="16">
    <source>
        <dbReference type="SAM" id="MobiDB-lite"/>
    </source>
</evidence>
<dbReference type="Pfam" id="PF00454">
    <property type="entry name" value="PI3_PI4_kinase"/>
    <property type="match status" value="1"/>
</dbReference>
<feature type="compositionally biased region" description="Polar residues" evidence="16">
    <location>
        <begin position="440"/>
        <end position="449"/>
    </location>
</feature>
<keyword evidence="20" id="KW-1185">Reference proteome</keyword>
<dbReference type="Gene3D" id="1.25.40.10">
    <property type="entry name" value="Tetratricopeptide repeat domain"/>
    <property type="match status" value="1"/>
</dbReference>
<evidence type="ECO:0000256" key="7">
    <source>
        <dbReference type="ARBA" id="ARBA00022763"/>
    </source>
</evidence>
<dbReference type="InterPro" id="IPR011990">
    <property type="entry name" value="TPR-like_helical_dom_sf"/>
</dbReference>
<dbReference type="PROSITE" id="PS00916">
    <property type="entry name" value="PI3_4_KINASE_2"/>
    <property type="match status" value="1"/>
</dbReference>
<name>A0A9Q1GXR4_9CARY</name>
<dbReference type="OrthoDB" id="381190at2759"/>
<feature type="region of interest" description="Disordered" evidence="16">
    <location>
        <begin position="440"/>
        <end position="459"/>
    </location>
</feature>
<dbReference type="InterPro" id="IPR014009">
    <property type="entry name" value="PIK_FAT"/>
</dbReference>
<dbReference type="InterPro" id="IPR056802">
    <property type="entry name" value="ATR-like_M-HEAT"/>
</dbReference>
<dbReference type="PANTHER" id="PTHR11139:SF69">
    <property type="entry name" value="SERINE_THREONINE-PROTEIN KINASE ATR"/>
    <property type="match status" value="1"/>
</dbReference>
<dbReference type="PROSITE" id="PS51189">
    <property type="entry name" value="FAT"/>
    <property type="match status" value="1"/>
</dbReference>
<evidence type="ECO:0000256" key="6">
    <source>
        <dbReference type="ARBA" id="ARBA00022741"/>
    </source>
</evidence>
<evidence type="ECO:0000259" key="17">
    <source>
        <dbReference type="PROSITE" id="PS50290"/>
    </source>
</evidence>
<dbReference type="InterPro" id="IPR003151">
    <property type="entry name" value="PIK-rel_kinase_FAT"/>
</dbReference>
<keyword evidence="4" id="KW-0723">Serine/threonine-protein kinase</keyword>
<dbReference type="Proteomes" id="UP001153076">
    <property type="component" value="Unassembled WGS sequence"/>
</dbReference>
<dbReference type="EC" id="2.7.11.1" evidence="3"/>
<dbReference type="Gene3D" id="1.10.1070.11">
    <property type="entry name" value="Phosphatidylinositol 3-/4-kinase, catalytic domain"/>
    <property type="match status" value="1"/>
</dbReference>
<protein>
    <recommendedName>
        <fullName evidence="13">Serine/threonine-protein kinase ATR</fullName>
        <ecNumber evidence="3">2.7.11.1</ecNumber>
    </recommendedName>
</protein>
<evidence type="ECO:0000256" key="1">
    <source>
        <dbReference type="ARBA" id="ARBA00004123"/>
    </source>
</evidence>
<sequence>MASLSSLVHELRERIATSSSTPPVKGDDLALEARFRTVLPNLLNAYVVATTSNEREVVAVLKLLNHTAKNFPGVFYHGKSNAVLPLIGRILPFFAEPSFRGLHGVILETVGSLLALLRSGDRDAYRMFFMDSMLVVQDLVDIVPLYFSASSITESAKVSLKCFSESFAEISDVGVLLSDVPECMKPDDGYGVLIDLTVKGRWQPFSTWMIRLLSKYLTEGTLYVEGLVTSSFIFAVCSMLCYEDSDLHMACFDFVRIVGTVMNHEVIPYEKFILSIANFVGEADGNLLRRMQLLRLLYGSCFLSSHLLHPYDVIITSRCCASVAMFLHIFQKSQECLHALYSRCPADIVKCTAAELISVFYKSLPYIKNSELQDALCCAYVRICRICPPHVWKPESLIPMICSTNDCYILQECFEVALNVLGPDLVGGGTLCDISVGHSPASNKVSDGSRSGCKRPAEDLGTSNVKRKKADGDEVVSNFDGQAACMSSQLLLEQNEKYASDMRASLLSYVEFLKPSSLNTKLVGGEVALTALSMLCIVFCPVLGNMKHIWGDCNNIDRVFSILQLPWTHFAEDAQPRQLWKIKCLSIQILSKIGPKSESGLKVLDFGLCDEVEEVRAEAVISMPLIVLSSGFRALLPVLTRMNLLGKEVHEKVRIAIPFALGFLSCLRGCARGSDGGNANDCRIFFHGDETDNGMLDSLFQGFWCSKCDKRAIPTDAQYSTDLNFPKETFTEDTMACDFIQLQSMFFNFLYDESPEEVQLSCIEVLHRVIIHTERDVLLKTRSEWVKCIEFLLLHSKRSLREAFCNQISFFLEGSTLVCLFPEGEMPNLSSEQMFLDKIKDAIAATQDTQVIETLLEASAEIMMAVDINSQLFLASLILLVDKLDDLHLTVRVVAARLINRSCYFHLQGGFELVLSKVSHVRNELFEYLCPRLVNHQRMIREFAEAVLGIDMKGLVLKMIPVVLPKLVVSQKNDEQSIIILYELAKCLDIDMVQLIVDWLPKVLAYALRQADGKDLFSVLQFYHTQTGSEKQEIFAAALPALLEELVCFVDDNDVYEIAQRLERVPKILEEIAKILTGSEDLPCFLKHHFVGLLNSVDRKMLHAEDVSWQKQATQRIELLVKMMGPHLSTYVPKLMVLIMHAVEKESLRSEGLSVLHFFIKQLAKLSASSAKHVIFQVFAALIPCLEKEKDKPSFHLDLIVKILEELVCENKVILKQHIHEFPLLPSIPALVKVNQVIQEARGSMTLKDQLRDAADGLNHENLNVRYMVACELSKLLSLGKKDVAAVIGNETDRDVTVLSCLITSLLRGCAEESRTSVGQRLKMVCADCLGALGAVDPAKVKGSSCQRFKIQCSDDDLIFELIHKHLARAFRAAPDTIIQDSAALAIQELLKIAGCEASLDQNAVASLPMKSKVAAVGSVGTNYCQVMNGRGQRLWDRFSNYIKEIIAPCLTSRFQLPNVTDSKSVGPIYRPSLSFRKWISLWIKKLIVHATGSRACIFNACRGIVRHDMPTAIYLLPYLVLDVVCHGTEAARSGITEEILSVLDAAASENSGATVHGFGGGQSEVCIQAVFTLLDNMGQWVDDVKQDIALCQSLSTSSSSSKQLPKFCDKTRNSLTDQDQLLAQCQYVSELLTAIPKVTLARASFMCQAYARSLLYFESHVRAKSGSFNPAAERSGIFEDEDISFLMEIYSVLDESDGLSGMASLRKFVSLQDQLLINKKAGNWAEVLTFCEQPLQMEPASVQRHSDVLNCLLNMCHLQAMVTHVDGLISRIPQYRKTWCMQGVQAAWRLGRWDLMDEYLEGAEKEGLLCSSSESNASFDMDVAKILQAIMKKDQFTVAEKIALSKQALIAPLAAAGMDSYTRAYPFVVKLHLLKELEEFNDLLDGESFLKKSFHLGDLLFMKVIENWENRLRFTQPSLWAREPLLAFRRLVFGASGLGPQAGDCWLQYAKLCRSAGHYETANRAILEAKSSGAPNVHIEKAKLLWSMKRSEGAIAELQQSLLNMPLEVVGPAAMSSISSLSLVPLNPQPVCCDTQGLNENHNIARTLLLYSRWIHYTGQKQKEDVMSLYSRVRELQPKWEKGFFYVAKYCDEVLVDARKRQVEIPDSNPKIPPAAAAAGFCNSLNTEKSWWVYLPEVLLFYAKGLHRGHKNLFQALPRLLTLWFDFGSVYQQSGSSLNKDLKSVHGKAMSIMRGCLKDLPTYQWLTVLPQLVSRICHQNEEIVRLVKHIMTSVLRQYPQQALWLMAAVSKSTVPSRRQAAAEIMQAARKGSSAESGRSDLFAQFTSLIDHLIRLCFHAGQPKARTINILTEFSALKRMMPLGIIMPIQQSLTVNLPTSDSTLADSSDIFSAIDLPTIVGIADEAEILSSLQRPKKVLLVGSDGIERPFLCKPKDDLRKDARMMEFNTMINHLLSKCAESRRRKLYIRTFAVIPLTEDCGMVEWVPHTRGLRHILQDIYITCGKFDRQKTNPQIKRIYDQCLGKMPEDEMLKTKILPMFPPVFHKWFLTTFSEPAAWFRARIAYAHTTAVWSMVGHIVGLGDRHGENILFDSTTGDCIHVDFSCLFDKGLLLEKPELVPFRLTQNMIDGLGITGYEGIFLKVCEITLSVLRAHRETLMSVLETFIHDPLVEWTKSHKSSGVEVQNPHAQVWLSSP</sequence>
<evidence type="ECO:0000256" key="12">
    <source>
        <dbReference type="ARBA" id="ARBA00023306"/>
    </source>
</evidence>
<dbReference type="GO" id="GO:0005634">
    <property type="term" value="C:nucleus"/>
    <property type="evidence" value="ECO:0007669"/>
    <property type="project" value="UniProtKB-SubCell"/>
</dbReference>
<dbReference type="Pfam" id="PF25030">
    <property type="entry name" value="M-HEAT_ATR"/>
    <property type="match status" value="1"/>
</dbReference>
<dbReference type="PROSITE" id="PS50290">
    <property type="entry name" value="PI3_4_KINASE_3"/>
    <property type="match status" value="1"/>
</dbReference>
<organism evidence="19 20">
    <name type="scientific">Carnegiea gigantea</name>
    <dbReference type="NCBI Taxonomy" id="171969"/>
    <lineage>
        <taxon>Eukaryota</taxon>
        <taxon>Viridiplantae</taxon>
        <taxon>Streptophyta</taxon>
        <taxon>Embryophyta</taxon>
        <taxon>Tracheophyta</taxon>
        <taxon>Spermatophyta</taxon>
        <taxon>Magnoliopsida</taxon>
        <taxon>eudicotyledons</taxon>
        <taxon>Gunneridae</taxon>
        <taxon>Pentapetalae</taxon>
        <taxon>Caryophyllales</taxon>
        <taxon>Cactineae</taxon>
        <taxon>Cactaceae</taxon>
        <taxon>Cactoideae</taxon>
        <taxon>Echinocereeae</taxon>
        <taxon>Carnegiea</taxon>
    </lineage>
</organism>
<dbReference type="SUPFAM" id="SSF48371">
    <property type="entry name" value="ARM repeat"/>
    <property type="match status" value="1"/>
</dbReference>
<evidence type="ECO:0000256" key="4">
    <source>
        <dbReference type="ARBA" id="ARBA00022527"/>
    </source>
</evidence>
<dbReference type="GO" id="GO:0004674">
    <property type="term" value="F:protein serine/threonine kinase activity"/>
    <property type="evidence" value="ECO:0007669"/>
    <property type="project" value="UniProtKB-KW"/>
</dbReference>
<evidence type="ECO:0000256" key="10">
    <source>
        <dbReference type="ARBA" id="ARBA00023204"/>
    </source>
</evidence>
<evidence type="ECO:0000256" key="8">
    <source>
        <dbReference type="ARBA" id="ARBA00022777"/>
    </source>
</evidence>
<dbReference type="FunFam" id="1.10.1070.11:FF:000024">
    <property type="entry name" value="Serine/threonine-protein kinase ATR"/>
    <property type="match status" value="1"/>
</dbReference>
<dbReference type="GO" id="GO:0005524">
    <property type="term" value="F:ATP binding"/>
    <property type="evidence" value="ECO:0007669"/>
    <property type="project" value="UniProtKB-KW"/>
</dbReference>
<evidence type="ECO:0000256" key="5">
    <source>
        <dbReference type="ARBA" id="ARBA00022679"/>
    </source>
</evidence>
<dbReference type="InterPro" id="IPR000403">
    <property type="entry name" value="PI3/4_kinase_cat_dom"/>
</dbReference>
<evidence type="ECO:0000256" key="3">
    <source>
        <dbReference type="ARBA" id="ARBA00012513"/>
    </source>
</evidence>
<comment type="catalytic activity">
    <reaction evidence="15">
        <text>L-seryl-[protein] + ATP = O-phospho-L-seryl-[protein] + ADP + H(+)</text>
        <dbReference type="Rhea" id="RHEA:17989"/>
        <dbReference type="Rhea" id="RHEA-COMP:9863"/>
        <dbReference type="Rhea" id="RHEA-COMP:11604"/>
        <dbReference type="ChEBI" id="CHEBI:15378"/>
        <dbReference type="ChEBI" id="CHEBI:29999"/>
        <dbReference type="ChEBI" id="CHEBI:30616"/>
        <dbReference type="ChEBI" id="CHEBI:83421"/>
        <dbReference type="ChEBI" id="CHEBI:456216"/>
        <dbReference type="EC" id="2.7.11.1"/>
    </reaction>
</comment>
<dbReference type="Pfam" id="PF02259">
    <property type="entry name" value="FAT"/>
    <property type="match status" value="1"/>
</dbReference>
<dbReference type="CDD" id="cd00892">
    <property type="entry name" value="PIKKc_ATR"/>
    <property type="match status" value="1"/>
</dbReference>
<dbReference type="GO" id="GO:0005694">
    <property type="term" value="C:chromosome"/>
    <property type="evidence" value="ECO:0007669"/>
    <property type="project" value="TreeGrafter"/>
</dbReference>
<proteinExistence type="inferred from homology"/>
<comment type="subcellular location">
    <subcellularLocation>
        <location evidence="1">Nucleus</location>
    </subcellularLocation>
</comment>
<dbReference type="SMART" id="SM00802">
    <property type="entry name" value="UME"/>
    <property type="match status" value="1"/>
</dbReference>
<evidence type="ECO:0000256" key="2">
    <source>
        <dbReference type="ARBA" id="ARBA00010769"/>
    </source>
</evidence>
<dbReference type="InterPro" id="IPR050517">
    <property type="entry name" value="DDR_Repair_Kinase"/>
</dbReference>
<dbReference type="InterPro" id="IPR036940">
    <property type="entry name" value="PI3/4_kinase_cat_sf"/>
</dbReference>
<keyword evidence="10" id="KW-0234">DNA repair</keyword>
<dbReference type="InterPro" id="IPR057564">
    <property type="entry name" value="HEAT_ATR"/>
</dbReference>
<dbReference type="InterPro" id="IPR012993">
    <property type="entry name" value="UME"/>
</dbReference>
<evidence type="ECO:0000256" key="9">
    <source>
        <dbReference type="ARBA" id="ARBA00022840"/>
    </source>
</evidence>
<dbReference type="GO" id="GO:0000077">
    <property type="term" value="P:DNA damage checkpoint signaling"/>
    <property type="evidence" value="ECO:0007669"/>
    <property type="project" value="TreeGrafter"/>
</dbReference>
<comment type="similarity">
    <text evidence="2">Belongs to the PI3/PI4-kinase family. ATM subfamily.</text>
</comment>
<evidence type="ECO:0000256" key="15">
    <source>
        <dbReference type="ARBA" id="ARBA00048679"/>
    </source>
</evidence>
<evidence type="ECO:0000256" key="13">
    <source>
        <dbReference type="ARBA" id="ARBA00024420"/>
    </source>
</evidence>